<dbReference type="InterPro" id="IPR001338">
    <property type="entry name" value="Class_I_Hydrophobin"/>
</dbReference>
<evidence type="ECO:0000256" key="4">
    <source>
        <dbReference type="ARBA" id="ARBA00023157"/>
    </source>
</evidence>
<feature type="chain" id="PRO_5016194504" description="Hydrophobin" evidence="5">
    <location>
        <begin position="19"/>
        <end position="115"/>
    </location>
</feature>
<dbReference type="AlphaFoldDB" id="A0A316YGB7"/>
<keyword evidence="3 5" id="KW-0964">Secreted</keyword>
<keyword evidence="4 5" id="KW-1015">Disulfide bond</keyword>
<feature type="signal peptide" evidence="5">
    <location>
        <begin position="1"/>
        <end position="18"/>
    </location>
</feature>
<dbReference type="InParanoid" id="A0A316YGB7"/>
<dbReference type="SMART" id="SM00075">
    <property type="entry name" value="HYDRO"/>
    <property type="match status" value="1"/>
</dbReference>
<dbReference type="Pfam" id="PF01185">
    <property type="entry name" value="Hydrophobin"/>
    <property type="match status" value="1"/>
</dbReference>
<dbReference type="GeneID" id="37040322"/>
<accession>A0A316YGB7</accession>
<comment type="similarity">
    <text evidence="5">Belongs to the fungal hydrophobin family.</text>
</comment>
<dbReference type="CDD" id="cd23507">
    <property type="entry name" value="hydrophobin_I"/>
    <property type="match status" value="1"/>
</dbReference>
<dbReference type="EMBL" id="KZ819641">
    <property type="protein sequence ID" value="PWN87143.1"/>
    <property type="molecule type" value="Genomic_DNA"/>
</dbReference>
<gene>
    <name evidence="6" type="ORF">FA10DRAFT_195980</name>
</gene>
<name>A0A316YGB7_9BASI</name>
<evidence type="ECO:0000256" key="1">
    <source>
        <dbReference type="ARBA" id="ARBA00004191"/>
    </source>
</evidence>
<dbReference type="Proteomes" id="UP000245768">
    <property type="component" value="Unassembled WGS sequence"/>
</dbReference>
<comment type="subcellular location">
    <subcellularLocation>
        <location evidence="1 5">Secreted</location>
        <location evidence="1 5">Cell wall</location>
    </subcellularLocation>
</comment>
<proteinExistence type="inferred from homology"/>
<dbReference type="GO" id="GO:0005199">
    <property type="term" value="F:structural constituent of cell wall"/>
    <property type="evidence" value="ECO:0007669"/>
    <property type="project" value="InterPro"/>
</dbReference>
<sequence length="115" mass="11554">MQFSTVVAFFAAAAVVAAAPNAPSSSSTGSCSTGKVQCCSTTVRFHDGAEAKKTAALLGLNDLAGMIGIQCQDVPINIIGAAVNVDNHCKSSPVCCTGSEYNGLVQTGCTNVPVN</sequence>
<protein>
    <recommendedName>
        <fullName evidence="5">Hydrophobin</fullName>
    </recommendedName>
</protein>
<evidence type="ECO:0000313" key="6">
    <source>
        <dbReference type="EMBL" id="PWN87143.1"/>
    </source>
</evidence>
<organism evidence="6 7">
    <name type="scientific">Acaromyces ingoldii</name>
    <dbReference type="NCBI Taxonomy" id="215250"/>
    <lineage>
        <taxon>Eukaryota</taxon>
        <taxon>Fungi</taxon>
        <taxon>Dikarya</taxon>
        <taxon>Basidiomycota</taxon>
        <taxon>Ustilaginomycotina</taxon>
        <taxon>Exobasidiomycetes</taxon>
        <taxon>Exobasidiales</taxon>
        <taxon>Cryptobasidiaceae</taxon>
        <taxon>Acaromyces</taxon>
    </lineage>
</organism>
<evidence type="ECO:0000256" key="2">
    <source>
        <dbReference type="ARBA" id="ARBA00022512"/>
    </source>
</evidence>
<evidence type="ECO:0000256" key="3">
    <source>
        <dbReference type="ARBA" id="ARBA00022525"/>
    </source>
</evidence>
<evidence type="ECO:0000256" key="5">
    <source>
        <dbReference type="RuleBase" id="RU365009"/>
    </source>
</evidence>
<dbReference type="RefSeq" id="XP_025374341.1">
    <property type="nucleotide sequence ID" value="XM_025518406.1"/>
</dbReference>
<keyword evidence="2 5" id="KW-0134">Cell wall</keyword>
<keyword evidence="5" id="KW-0732">Signal</keyword>
<dbReference type="OrthoDB" id="4225815at2759"/>
<evidence type="ECO:0000313" key="7">
    <source>
        <dbReference type="Proteomes" id="UP000245768"/>
    </source>
</evidence>
<reference evidence="6 7" key="1">
    <citation type="journal article" date="2018" name="Mol. Biol. Evol.">
        <title>Broad Genomic Sampling Reveals a Smut Pathogenic Ancestry of the Fungal Clade Ustilaginomycotina.</title>
        <authorList>
            <person name="Kijpornyongpan T."/>
            <person name="Mondo S.J."/>
            <person name="Barry K."/>
            <person name="Sandor L."/>
            <person name="Lee J."/>
            <person name="Lipzen A."/>
            <person name="Pangilinan J."/>
            <person name="LaButti K."/>
            <person name="Hainaut M."/>
            <person name="Henrissat B."/>
            <person name="Grigoriev I.V."/>
            <person name="Spatafora J.W."/>
            <person name="Aime M.C."/>
        </authorList>
    </citation>
    <scope>NUCLEOTIDE SEQUENCE [LARGE SCALE GENOMIC DNA]</scope>
    <source>
        <strain evidence="6 7">MCA 4198</strain>
    </source>
</reference>
<keyword evidence="7" id="KW-1185">Reference proteome</keyword>
<dbReference type="GO" id="GO:0009277">
    <property type="term" value="C:fungal-type cell wall"/>
    <property type="evidence" value="ECO:0007669"/>
    <property type="project" value="InterPro"/>
</dbReference>